<dbReference type="EMBL" id="BGPR01000022">
    <property type="protein sequence ID" value="GBL80593.1"/>
    <property type="molecule type" value="Genomic_DNA"/>
</dbReference>
<evidence type="ECO:0000313" key="1">
    <source>
        <dbReference type="EMBL" id="GBL80593.1"/>
    </source>
</evidence>
<dbReference type="AlphaFoldDB" id="A0A4Y2ALA5"/>
<reference evidence="1 2" key="1">
    <citation type="journal article" date="2019" name="Sci. Rep.">
        <title>Orb-weaving spider Araneus ventricosus genome elucidates the spidroin gene catalogue.</title>
        <authorList>
            <person name="Kono N."/>
            <person name="Nakamura H."/>
            <person name="Ohtoshi R."/>
            <person name="Moran D.A.P."/>
            <person name="Shinohara A."/>
            <person name="Yoshida Y."/>
            <person name="Fujiwara M."/>
            <person name="Mori M."/>
            <person name="Tomita M."/>
            <person name="Arakawa K."/>
        </authorList>
    </citation>
    <scope>NUCLEOTIDE SEQUENCE [LARGE SCALE GENOMIC DNA]</scope>
</reference>
<name>A0A4Y2ALA5_ARAVE</name>
<organism evidence="1 2">
    <name type="scientific">Araneus ventricosus</name>
    <name type="common">Orbweaver spider</name>
    <name type="synonym">Epeira ventricosa</name>
    <dbReference type="NCBI Taxonomy" id="182803"/>
    <lineage>
        <taxon>Eukaryota</taxon>
        <taxon>Metazoa</taxon>
        <taxon>Ecdysozoa</taxon>
        <taxon>Arthropoda</taxon>
        <taxon>Chelicerata</taxon>
        <taxon>Arachnida</taxon>
        <taxon>Araneae</taxon>
        <taxon>Araneomorphae</taxon>
        <taxon>Entelegynae</taxon>
        <taxon>Araneoidea</taxon>
        <taxon>Araneidae</taxon>
        <taxon>Araneus</taxon>
    </lineage>
</organism>
<keyword evidence="2" id="KW-1185">Reference proteome</keyword>
<protein>
    <submittedName>
        <fullName evidence="1">Uncharacterized protein</fullName>
    </submittedName>
</protein>
<accession>A0A4Y2ALA5</accession>
<comment type="caution">
    <text evidence="1">The sequence shown here is derived from an EMBL/GenBank/DDBJ whole genome shotgun (WGS) entry which is preliminary data.</text>
</comment>
<sequence>MFRHRSGGNSTHTITVPPGKARTPLLIRRFLIHVLVAPPFTAISIVTKIVRRVYGENSLTNRIMENDALFTNIQERRNTGKRKNTAFAQFSNTSKQQITNNNRNSTNNNAQRLAADQLAMRTRLQRDSSRFEDVPRRILLPNIYSVPDRA</sequence>
<gene>
    <name evidence="1" type="ORF">AVEN_225277_1</name>
</gene>
<dbReference type="Proteomes" id="UP000499080">
    <property type="component" value="Unassembled WGS sequence"/>
</dbReference>
<evidence type="ECO:0000313" key="2">
    <source>
        <dbReference type="Proteomes" id="UP000499080"/>
    </source>
</evidence>
<proteinExistence type="predicted"/>